<evidence type="ECO:0000313" key="1">
    <source>
        <dbReference type="EMBL" id="CDW47439.1"/>
    </source>
</evidence>
<organism evidence="1">
    <name type="scientific">Lepeophtheirus salmonis</name>
    <name type="common">Salmon louse</name>
    <name type="synonym">Caligus salmonis</name>
    <dbReference type="NCBI Taxonomy" id="72036"/>
    <lineage>
        <taxon>Eukaryota</taxon>
        <taxon>Metazoa</taxon>
        <taxon>Ecdysozoa</taxon>
        <taxon>Arthropoda</taxon>
        <taxon>Crustacea</taxon>
        <taxon>Multicrustacea</taxon>
        <taxon>Hexanauplia</taxon>
        <taxon>Copepoda</taxon>
        <taxon>Siphonostomatoida</taxon>
        <taxon>Caligidae</taxon>
        <taxon>Lepeophtheirus</taxon>
    </lineage>
</organism>
<name>A0A0K2VAD4_LEPSM</name>
<dbReference type="AlphaFoldDB" id="A0A0K2VAD4"/>
<dbReference type="EMBL" id="HACA01030078">
    <property type="protein sequence ID" value="CDW47439.1"/>
    <property type="molecule type" value="Transcribed_RNA"/>
</dbReference>
<accession>A0A0K2VAD4</accession>
<protein>
    <submittedName>
        <fullName evidence="1">Uncharacterized protein</fullName>
    </submittedName>
</protein>
<sequence>MGRVVGHVLHVGPDKVVQRIQIR</sequence>
<reference evidence="1" key="1">
    <citation type="submission" date="2014-05" db="EMBL/GenBank/DDBJ databases">
        <authorList>
            <person name="Chronopoulou M."/>
        </authorList>
    </citation>
    <scope>NUCLEOTIDE SEQUENCE</scope>
    <source>
        <tissue evidence="1">Whole organism</tissue>
    </source>
</reference>
<proteinExistence type="predicted"/>